<gene>
    <name evidence="2" type="ORF">COCON_G00230090</name>
</gene>
<organism evidence="2 3">
    <name type="scientific">Conger conger</name>
    <name type="common">Conger eel</name>
    <name type="synonym">Muraena conger</name>
    <dbReference type="NCBI Taxonomy" id="82655"/>
    <lineage>
        <taxon>Eukaryota</taxon>
        <taxon>Metazoa</taxon>
        <taxon>Chordata</taxon>
        <taxon>Craniata</taxon>
        <taxon>Vertebrata</taxon>
        <taxon>Euteleostomi</taxon>
        <taxon>Actinopterygii</taxon>
        <taxon>Neopterygii</taxon>
        <taxon>Teleostei</taxon>
        <taxon>Anguilliformes</taxon>
        <taxon>Congridae</taxon>
        <taxon>Conger</taxon>
    </lineage>
</organism>
<feature type="compositionally biased region" description="Low complexity" evidence="1">
    <location>
        <begin position="32"/>
        <end position="51"/>
    </location>
</feature>
<dbReference type="AlphaFoldDB" id="A0A9Q1CVC3"/>
<feature type="region of interest" description="Disordered" evidence="1">
    <location>
        <begin position="74"/>
        <end position="105"/>
    </location>
</feature>
<protein>
    <submittedName>
        <fullName evidence="2">Uncharacterized protein</fullName>
    </submittedName>
</protein>
<proteinExistence type="predicted"/>
<name>A0A9Q1CVC3_CONCO</name>
<dbReference type="EMBL" id="JAFJMO010000019">
    <property type="protein sequence ID" value="KAJ8249793.1"/>
    <property type="molecule type" value="Genomic_DNA"/>
</dbReference>
<evidence type="ECO:0000313" key="2">
    <source>
        <dbReference type="EMBL" id="KAJ8249793.1"/>
    </source>
</evidence>
<dbReference type="Proteomes" id="UP001152803">
    <property type="component" value="Unassembled WGS sequence"/>
</dbReference>
<comment type="caution">
    <text evidence="2">The sequence shown here is derived from an EMBL/GenBank/DDBJ whole genome shotgun (WGS) entry which is preliminary data.</text>
</comment>
<keyword evidence="3" id="KW-1185">Reference proteome</keyword>
<evidence type="ECO:0000256" key="1">
    <source>
        <dbReference type="SAM" id="MobiDB-lite"/>
    </source>
</evidence>
<reference evidence="2" key="1">
    <citation type="journal article" date="2023" name="Science">
        <title>Genome structures resolve the early diversification of teleost fishes.</title>
        <authorList>
            <person name="Parey E."/>
            <person name="Louis A."/>
            <person name="Montfort J."/>
            <person name="Bouchez O."/>
            <person name="Roques C."/>
            <person name="Iampietro C."/>
            <person name="Lluch J."/>
            <person name="Castinel A."/>
            <person name="Donnadieu C."/>
            <person name="Desvignes T."/>
            <person name="Floi Bucao C."/>
            <person name="Jouanno E."/>
            <person name="Wen M."/>
            <person name="Mejri S."/>
            <person name="Dirks R."/>
            <person name="Jansen H."/>
            <person name="Henkel C."/>
            <person name="Chen W.J."/>
            <person name="Zahm M."/>
            <person name="Cabau C."/>
            <person name="Klopp C."/>
            <person name="Thompson A.W."/>
            <person name="Robinson-Rechavi M."/>
            <person name="Braasch I."/>
            <person name="Lecointre G."/>
            <person name="Bobe J."/>
            <person name="Postlethwait J.H."/>
            <person name="Berthelot C."/>
            <person name="Roest Crollius H."/>
            <person name="Guiguen Y."/>
        </authorList>
    </citation>
    <scope>NUCLEOTIDE SEQUENCE</scope>
    <source>
        <strain evidence="2">Concon-B</strain>
    </source>
</reference>
<accession>A0A9Q1CVC3</accession>
<sequence>MIRSGAAGSETGAHVMVERVRAQRVSPPPRPGASISARPSAAAPASASQRPGTAPLSQADFRAALPAARQLLLPLPGRGVTSPKPNKQRPLQVSPAPPASTARTL</sequence>
<feature type="region of interest" description="Disordered" evidence="1">
    <location>
        <begin position="1"/>
        <end position="60"/>
    </location>
</feature>
<evidence type="ECO:0000313" key="3">
    <source>
        <dbReference type="Proteomes" id="UP001152803"/>
    </source>
</evidence>